<sequence length="126" mass="14458">MRISLASLFFLCCTVSDSVYADTDQTYDIFWGMLVKDKKDTMFVRCDSPSLKMKIVRMADANTENIDKAYQIFNQKTKKSIYFAFIGNVTDAGSGKYIFNMLDVMETREGYCNLSDALNAIDEQFR</sequence>
<accession>A0A1V2GG43</accession>
<keyword evidence="1" id="KW-0732">Signal</keyword>
<evidence type="ECO:0000313" key="3">
    <source>
        <dbReference type="Proteomes" id="UP000188967"/>
    </source>
</evidence>
<feature type="signal peptide" evidence="1">
    <location>
        <begin position="1"/>
        <end position="21"/>
    </location>
</feature>
<reference evidence="2 3" key="1">
    <citation type="submission" date="2017-01" db="EMBL/GenBank/DDBJ databases">
        <title>Draft genome sequence of an E. coli strain isolated from human, in Amazon, Brazil.</title>
        <authorList>
            <person name="Moura Q."/>
            <person name="Fernandes M.R."/>
            <person name="Cerdeira L."/>
            <person name="Vianello M."/>
            <person name="Souza T.A."/>
            <person name="Ienne S."/>
            <person name="Lincopan N."/>
        </authorList>
    </citation>
    <scope>NUCLEOTIDE SEQUENCE [LARGE SCALE GENOMIC DNA]</scope>
    <source>
        <strain evidence="2 3">ICBEcBL-II-13</strain>
    </source>
</reference>
<evidence type="ECO:0000256" key="1">
    <source>
        <dbReference type="SAM" id="SignalP"/>
    </source>
</evidence>
<protein>
    <submittedName>
        <fullName evidence="2">Uncharacterized protein</fullName>
    </submittedName>
</protein>
<dbReference type="AlphaFoldDB" id="A0A1V2GG43"/>
<dbReference type="EMBL" id="MTPS01000158">
    <property type="protein sequence ID" value="ONG34943.1"/>
    <property type="molecule type" value="Genomic_DNA"/>
</dbReference>
<proteinExistence type="predicted"/>
<dbReference type="RefSeq" id="WP_048969641.1">
    <property type="nucleotide sequence ID" value="NZ_JAANZZ010000041.1"/>
</dbReference>
<comment type="caution">
    <text evidence="2">The sequence shown here is derived from an EMBL/GenBank/DDBJ whole genome shotgun (WGS) entry which is preliminary data.</text>
</comment>
<name>A0A1V2GG43_ECOLX</name>
<dbReference type="Proteomes" id="UP000188967">
    <property type="component" value="Unassembled WGS sequence"/>
</dbReference>
<feature type="chain" id="PRO_5010708339" evidence="1">
    <location>
        <begin position="22"/>
        <end position="126"/>
    </location>
</feature>
<gene>
    <name evidence="2" type="ORF">BXT93_10725</name>
</gene>
<organism evidence="2 3">
    <name type="scientific">Escherichia coli</name>
    <dbReference type="NCBI Taxonomy" id="562"/>
    <lineage>
        <taxon>Bacteria</taxon>
        <taxon>Pseudomonadati</taxon>
        <taxon>Pseudomonadota</taxon>
        <taxon>Gammaproteobacteria</taxon>
        <taxon>Enterobacterales</taxon>
        <taxon>Enterobacteriaceae</taxon>
        <taxon>Escherichia</taxon>
    </lineage>
</organism>
<evidence type="ECO:0000313" key="2">
    <source>
        <dbReference type="EMBL" id="ONG34943.1"/>
    </source>
</evidence>